<evidence type="ECO:0000256" key="1">
    <source>
        <dbReference type="ARBA" id="ARBA00007092"/>
    </source>
</evidence>
<evidence type="ECO:0000256" key="7">
    <source>
        <dbReference type="PIRSR" id="PIRSR604808-3"/>
    </source>
</evidence>
<sequence length="255" mass="29154">MKIATWNVNSVKARLELLLDYLREEAPDVVCLQELKCQDAGFPALEIEDQGYNIAVHGQKSYNGVAILSKRPIEDVTRGLPGDDNDEQARYIEAVIDGVRVASIYLPNGNPVDSPKFPYKLAWLGRLEAHVQTLLAYEEPFVLAGDYNVIPQDIDCYDPELWAKDALGRPETRAAFRRILNLGLTEAFRTLHKRHDYTFWDYQRGAWERDNGLRIDHLLLSPQATDRLLACEIDKRPRAKPRPSDHTPIWCELSE</sequence>
<dbReference type="GO" id="GO:0003677">
    <property type="term" value="F:DNA binding"/>
    <property type="evidence" value="ECO:0007669"/>
    <property type="project" value="InterPro"/>
</dbReference>
<proteinExistence type="inferred from homology"/>
<keyword evidence="3 9" id="KW-0378">Hydrolase</keyword>
<keyword evidence="10" id="KW-1185">Reference proteome</keyword>
<feature type="active site" description="Proton donor/acceptor" evidence="5">
    <location>
        <position position="146"/>
    </location>
</feature>
<dbReference type="PANTHER" id="PTHR43250">
    <property type="entry name" value="EXODEOXYRIBONUCLEASE III"/>
    <property type="match status" value="1"/>
</dbReference>
<evidence type="ECO:0000256" key="5">
    <source>
        <dbReference type="PIRSR" id="PIRSR604808-1"/>
    </source>
</evidence>
<dbReference type="InterPro" id="IPR036691">
    <property type="entry name" value="Endo/exonu/phosph_ase_sf"/>
</dbReference>
<evidence type="ECO:0000313" key="9">
    <source>
        <dbReference type="EMBL" id="SLN77245.1"/>
    </source>
</evidence>
<evidence type="ECO:0000313" key="10">
    <source>
        <dbReference type="Proteomes" id="UP000193200"/>
    </source>
</evidence>
<feature type="active site" description="Proton acceptor" evidence="5">
    <location>
        <position position="246"/>
    </location>
</feature>
<feature type="active site" evidence="5">
    <location>
        <position position="105"/>
    </location>
</feature>
<feature type="binding site" evidence="6">
    <location>
        <position position="34"/>
    </location>
    <ligand>
        <name>Mg(2+)</name>
        <dbReference type="ChEBI" id="CHEBI:18420"/>
        <label>1</label>
    </ligand>
</feature>
<dbReference type="InterPro" id="IPR037493">
    <property type="entry name" value="ExoIII-like"/>
</dbReference>
<feature type="site" description="Transition state stabilizer" evidence="7">
    <location>
        <position position="148"/>
    </location>
</feature>
<keyword evidence="4 6" id="KW-0460">Magnesium</keyword>
<dbReference type="InterPro" id="IPR020847">
    <property type="entry name" value="AP_endonuclease_F1_BS"/>
</dbReference>
<feature type="binding site" evidence="6">
    <location>
        <position position="245"/>
    </location>
    <ligand>
        <name>Mg(2+)</name>
        <dbReference type="ChEBI" id="CHEBI:18420"/>
        <label>1</label>
    </ligand>
</feature>
<dbReference type="PANTHER" id="PTHR43250:SF2">
    <property type="entry name" value="EXODEOXYRIBONUCLEASE III"/>
    <property type="match status" value="1"/>
</dbReference>
<organism evidence="9 10">
    <name type="scientific">Oceanibacterium hippocampi</name>
    <dbReference type="NCBI Taxonomy" id="745714"/>
    <lineage>
        <taxon>Bacteria</taxon>
        <taxon>Pseudomonadati</taxon>
        <taxon>Pseudomonadota</taxon>
        <taxon>Alphaproteobacteria</taxon>
        <taxon>Sneathiellales</taxon>
        <taxon>Sneathiellaceae</taxon>
        <taxon>Oceanibacterium</taxon>
    </lineage>
</organism>
<feature type="binding site" evidence="6">
    <location>
        <position position="146"/>
    </location>
    <ligand>
        <name>Mg(2+)</name>
        <dbReference type="ChEBI" id="CHEBI:18420"/>
        <label>1</label>
    </ligand>
</feature>
<dbReference type="InterPro" id="IPR005135">
    <property type="entry name" value="Endo/exonuclease/phosphatase"/>
</dbReference>
<dbReference type="AlphaFoldDB" id="A0A1Y5U2U7"/>
<evidence type="ECO:0000256" key="3">
    <source>
        <dbReference type="ARBA" id="ARBA00022801"/>
    </source>
</evidence>
<accession>A0A1Y5U2U7</accession>
<evidence type="ECO:0000256" key="2">
    <source>
        <dbReference type="ARBA" id="ARBA00022723"/>
    </source>
</evidence>
<protein>
    <submittedName>
        <fullName evidence="9">Exodeoxyribonuclease III</fullName>
        <ecNumber evidence="9">3.1.11.2</ecNumber>
    </submittedName>
</protein>
<keyword evidence="6" id="KW-0464">Manganese</keyword>
<dbReference type="InParanoid" id="A0A1Y5U2U7"/>
<feature type="domain" description="Endonuclease/exonuclease/phosphatase" evidence="8">
    <location>
        <begin position="4"/>
        <end position="246"/>
    </location>
</feature>
<dbReference type="Gene3D" id="3.60.10.10">
    <property type="entry name" value="Endonuclease/exonuclease/phosphatase"/>
    <property type="match status" value="1"/>
</dbReference>
<dbReference type="RefSeq" id="WP_085885676.1">
    <property type="nucleotide sequence ID" value="NZ_FWFR01000006.1"/>
</dbReference>
<feature type="site" description="Interaction with DNA substrate" evidence="7">
    <location>
        <position position="246"/>
    </location>
</feature>
<dbReference type="Pfam" id="PF03372">
    <property type="entry name" value="Exo_endo_phos"/>
    <property type="match status" value="1"/>
</dbReference>
<dbReference type="OrthoDB" id="9803914at2"/>
<dbReference type="FunCoup" id="A0A1Y5U2U7">
    <property type="interactions" value="540"/>
</dbReference>
<dbReference type="EMBL" id="FWFR01000006">
    <property type="protein sequence ID" value="SLN77245.1"/>
    <property type="molecule type" value="Genomic_DNA"/>
</dbReference>
<dbReference type="GO" id="GO:0004519">
    <property type="term" value="F:endonuclease activity"/>
    <property type="evidence" value="ECO:0007669"/>
    <property type="project" value="InterPro"/>
</dbReference>
<reference evidence="9 10" key="1">
    <citation type="submission" date="2017-03" db="EMBL/GenBank/DDBJ databases">
        <authorList>
            <person name="Afonso C.L."/>
            <person name="Miller P.J."/>
            <person name="Scott M.A."/>
            <person name="Spackman E."/>
            <person name="Goraichik I."/>
            <person name="Dimitrov K.M."/>
            <person name="Suarez D.L."/>
            <person name="Swayne D.E."/>
        </authorList>
    </citation>
    <scope>NUCLEOTIDE SEQUENCE [LARGE SCALE GENOMIC DNA]</scope>
    <source>
        <strain evidence="9 10">CECT 7691</strain>
    </source>
</reference>
<dbReference type="SUPFAM" id="SSF56219">
    <property type="entry name" value="DNase I-like"/>
    <property type="match status" value="1"/>
</dbReference>
<dbReference type="InterPro" id="IPR004808">
    <property type="entry name" value="AP_endonuc_1"/>
</dbReference>
<evidence type="ECO:0000256" key="6">
    <source>
        <dbReference type="PIRSR" id="PIRSR604808-2"/>
    </source>
</evidence>
<gene>
    <name evidence="9" type="primary">xthA_2</name>
    <name evidence="9" type="ORF">OCH7691_04345</name>
</gene>
<feature type="site" description="Important for catalytic activity" evidence="7">
    <location>
        <position position="216"/>
    </location>
</feature>
<evidence type="ECO:0000259" key="8">
    <source>
        <dbReference type="Pfam" id="PF03372"/>
    </source>
</evidence>
<feature type="binding site" evidence="6">
    <location>
        <position position="7"/>
    </location>
    <ligand>
        <name>Mg(2+)</name>
        <dbReference type="ChEBI" id="CHEBI:18420"/>
        <label>1</label>
    </ligand>
</feature>
<keyword evidence="2 6" id="KW-0479">Metal-binding</keyword>
<dbReference type="EC" id="3.1.11.2" evidence="9"/>
<dbReference type="GO" id="GO:0046872">
    <property type="term" value="F:metal ion binding"/>
    <property type="evidence" value="ECO:0007669"/>
    <property type="project" value="UniProtKB-KW"/>
</dbReference>
<dbReference type="PROSITE" id="PS51435">
    <property type="entry name" value="AP_NUCLEASE_F1_4"/>
    <property type="match status" value="1"/>
</dbReference>
<dbReference type="PROSITE" id="PS00726">
    <property type="entry name" value="AP_NUCLEASE_F1_1"/>
    <property type="match status" value="1"/>
</dbReference>
<dbReference type="GO" id="GO:0008311">
    <property type="term" value="F:double-stranded DNA 3'-5' DNA exonuclease activity"/>
    <property type="evidence" value="ECO:0007669"/>
    <property type="project" value="UniProtKB-EC"/>
</dbReference>
<dbReference type="CDD" id="cd09086">
    <property type="entry name" value="ExoIII-like_AP-endo"/>
    <property type="match status" value="1"/>
</dbReference>
<dbReference type="GO" id="GO:0006281">
    <property type="term" value="P:DNA repair"/>
    <property type="evidence" value="ECO:0007669"/>
    <property type="project" value="InterPro"/>
</dbReference>
<feature type="binding site" evidence="6">
    <location>
        <position position="246"/>
    </location>
    <ligand>
        <name>Mg(2+)</name>
        <dbReference type="ChEBI" id="CHEBI:18420"/>
        <label>1</label>
    </ligand>
</feature>
<evidence type="ECO:0000256" key="4">
    <source>
        <dbReference type="ARBA" id="ARBA00022842"/>
    </source>
</evidence>
<dbReference type="NCBIfam" id="TIGR00633">
    <property type="entry name" value="xth"/>
    <property type="match status" value="1"/>
</dbReference>
<name>A0A1Y5U2U7_9PROT</name>
<feature type="binding site" evidence="6">
    <location>
        <position position="148"/>
    </location>
    <ligand>
        <name>Mg(2+)</name>
        <dbReference type="ChEBI" id="CHEBI:18420"/>
        <label>1</label>
    </ligand>
</feature>
<dbReference type="Proteomes" id="UP000193200">
    <property type="component" value="Unassembled WGS sequence"/>
</dbReference>
<dbReference type="NCBIfam" id="TIGR00195">
    <property type="entry name" value="exoDNase_III"/>
    <property type="match status" value="1"/>
</dbReference>
<comment type="similarity">
    <text evidence="1">Belongs to the DNA repair enzymes AP/ExoA family.</text>
</comment>
<comment type="cofactor">
    <cofactor evidence="6">
        <name>Mg(2+)</name>
        <dbReference type="ChEBI" id="CHEBI:18420"/>
    </cofactor>
    <cofactor evidence="6">
        <name>Mn(2+)</name>
        <dbReference type="ChEBI" id="CHEBI:29035"/>
    </cofactor>
    <text evidence="6">Probably binds two magnesium or manganese ions per subunit.</text>
</comment>